<feature type="chain" id="PRO_5034421262" evidence="1">
    <location>
        <begin position="25"/>
        <end position="260"/>
    </location>
</feature>
<gene>
    <name evidence="2" type="ORF">DGMP_33900</name>
</gene>
<proteinExistence type="predicted"/>
<dbReference type="EMBL" id="AP024086">
    <property type="protein sequence ID" value="BCL62697.1"/>
    <property type="molecule type" value="Genomic_DNA"/>
</dbReference>
<keyword evidence="2" id="KW-0436">Ligase</keyword>
<dbReference type="GO" id="GO:0016874">
    <property type="term" value="F:ligase activity"/>
    <property type="evidence" value="ECO:0007669"/>
    <property type="project" value="UniProtKB-KW"/>
</dbReference>
<keyword evidence="3" id="KW-1185">Reference proteome</keyword>
<dbReference type="AlphaFoldDB" id="A0A8D5FJC2"/>
<dbReference type="KEGG" id="dbk:DGMP_33900"/>
<accession>A0A8D5FJC2</accession>
<reference evidence="2" key="1">
    <citation type="submission" date="2020-09" db="EMBL/GenBank/DDBJ databases">
        <title>Desulfogranum mesoprofundum gen. nov., sp. nov., a novel mesophilic, sulfate-reducing chemolithoautotroph isolated from a deep-sea hydrothermal vent chimney in the Suiyo Seamount.</title>
        <authorList>
            <person name="Hashimoto Y."/>
            <person name="Nakagawa S."/>
        </authorList>
    </citation>
    <scope>NUCLEOTIDE SEQUENCE</scope>
    <source>
        <strain evidence="2">KT2</strain>
    </source>
</reference>
<dbReference type="Pfam" id="PF10670">
    <property type="entry name" value="DUF4198"/>
    <property type="match status" value="1"/>
</dbReference>
<keyword evidence="1" id="KW-0732">Signal</keyword>
<dbReference type="RefSeq" id="WP_228855028.1">
    <property type="nucleotide sequence ID" value="NZ_AP024086.1"/>
</dbReference>
<name>A0A8D5FJC2_9BACT</name>
<evidence type="ECO:0000313" key="3">
    <source>
        <dbReference type="Proteomes" id="UP000826725"/>
    </source>
</evidence>
<sequence length="260" mass="29163">MKHVRQLTFAATLLFIFSTQNCLAHFGMIIPEKSIITQDKKNAKFELAFAHPFENKGMDLEKPEKFTMTVNGQTTDLTDNLKATTFMGHKAWNTDISFKRPGVYVFVMEPHPYWEPAEDISIIHYTKTIVAAFGDDTGWDEPVGLPTEIVPLTRPFGNYAGNSFTGKVLVKGKPAAGAEVEVEYYNKGNTLLAPDDYHITQVVKADSNGVFTFTCPRAGWWGFAALTEADYTLQDPEENDKGVETGAVLWIHLDNFQKRD</sequence>
<dbReference type="InterPro" id="IPR019613">
    <property type="entry name" value="DUF4198"/>
</dbReference>
<dbReference type="Proteomes" id="UP000826725">
    <property type="component" value="Chromosome"/>
</dbReference>
<organism evidence="2 3">
    <name type="scientific">Desulfomarina profundi</name>
    <dbReference type="NCBI Taxonomy" id="2772557"/>
    <lineage>
        <taxon>Bacteria</taxon>
        <taxon>Pseudomonadati</taxon>
        <taxon>Thermodesulfobacteriota</taxon>
        <taxon>Desulfobulbia</taxon>
        <taxon>Desulfobulbales</taxon>
        <taxon>Desulfobulbaceae</taxon>
        <taxon>Desulfomarina</taxon>
    </lineage>
</organism>
<feature type="signal peptide" evidence="1">
    <location>
        <begin position="1"/>
        <end position="24"/>
    </location>
</feature>
<evidence type="ECO:0000256" key="1">
    <source>
        <dbReference type="SAM" id="SignalP"/>
    </source>
</evidence>
<evidence type="ECO:0000313" key="2">
    <source>
        <dbReference type="EMBL" id="BCL62697.1"/>
    </source>
</evidence>
<protein>
    <submittedName>
        <fullName evidence="2">ATP-dependent DNA ligase</fullName>
    </submittedName>
</protein>